<dbReference type="RefSeq" id="WP_345614491.1">
    <property type="nucleotide sequence ID" value="NZ_BAABJV010000009.1"/>
</dbReference>
<evidence type="ECO:0000313" key="3">
    <source>
        <dbReference type="Proteomes" id="UP001501147"/>
    </source>
</evidence>
<protein>
    <submittedName>
        <fullName evidence="2">Uncharacterized protein</fullName>
    </submittedName>
</protein>
<dbReference type="Proteomes" id="UP001501147">
    <property type="component" value="Unassembled WGS sequence"/>
</dbReference>
<feature type="region of interest" description="Disordered" evidence="1">
    <location>
        <begin position="1"/>
        <end position="72"/>
    </location>
</feature>
<evidence type="ECO:0000256" key="1">
    <source>
        <dbReference type="SAM" id="MobiDB-lite"/>
    </source>
</evidence>
<comment type="caution">
    <text evidence="2">The sequence shown here is derived from an EMBL/GenBank/DDBJ whole genome shotgun (WGS) entry which is preliminary data.</text>
</comment>
<gene>
    <name evidence="2" type="ORF">GCM10023329_36720</name>
</gene>
<organism evidence="2 3">
    <name type="scientific">Streptomyces sanyensis</name>
    <dbReference type="NCBI Taxonomy" id="568869"/>
    <lineage>
        <taxon>Bacteria</taxon>
        <taxon>Bacillati</taxon>
        <taxon>Actinomycetota</taxon>
        <taxon>Actinomycetes</taxon>
        <taxon>Kitasatosporales</taxon>
        <taxon>Streptomycetaceae</taxon>
        <taxon>Streptomyces</taxon>
    </lineage>
</organism>
<name>A0ABP9AL88_9ACTN</name>
<dbReference type="EMBL" id="BAABJV010000009">
    <property type="protein sequence ID" value="GAA4783043.1"/>
    <property type="molecule type" value="Genomic_DNA"/>
</dbReference>
<accession>A0ABP9AL88</accession>
<proteinExistence type="predicted"/>
<sequence>MPASERAAQSRRPSAPADGPRPATVPSMHDLLASCAAATAVSTPPRPATGLSTPPRGATPAREEPGTRRDAA</sequence>
<keyword evidence="3" id="KW-1185">Reference proteome</keyword>
<reference evidence="3" key="1">
    <citation type="journal article" date="2019" name="Int. J. Syst. Evol. Microbiol.">
        <title>The Global Catalogue of Microorganisms (GCM) 10K type strain sequencing project: providing services to taxonomists for standard genome sequencing and annotation.</title>
        <authorList>
            <consortium name="The Broad Institute Genomics Platform"/>
            <consortium name="The Broad Institute Genome Sequencing Center for Infectious Disease"/>
            <person name="Wu L."/>
            <person name="Ma J."/>
        </authorList>
    </citation>
    <scope>NUCLEOTIDE SEQUENCE [LARGE SCALE GENOMIC DNA]</scope>
    <source>
        <strain evidence="3">JCM 18324</strain>
    </source>
</reference>
<feature type="compositionally biased region" description="Low complexity" evidence="1">
    <location>
        <begin position="1"/>
        <end position="17"/>
    </location>
</feature>
<feature type="compositionally biased region" description="Basic and acidic residues" evidence="1">
    <location>
        <begin position="61"/>
        <end position="72"/>
    </location>
</feature>
<evidence type="ECO:0000313" key="2">
    <source>
        <dbReference type="EMBL" id="GAA4783043.1"/>
    </source>
</evidence>